<dbReference type="EMBL" id="JAJA02000001">
    <property type="protein sequence ID" value="KWS04630.1"/>
    <property type="molecule type" value="Genomic_DNA"/>
</dbReference>
<comment type="caution">
    <text evidence="1">The sequence shown here is derived from an EMBL/GenBank/DDBJ whole genome shotgun (WGS) entry which is preliminary data.</text>
</comment>
<reference evidence="1 2" key="1">
    <citation type="journal article" date="2014" name="Genome Announc.">
        <title>Draft Genome Sequence of Lysobacter capsici AZ78, a Bacterium Antagonistic to Plant-Pathogenic Oomycetes.</title>
        <authorList>
            <person name="Puopolo G."/>
            <person name="Sonego P."/>
            <person name="Engelen K."/>
            <person name="Pertot I."/>
        </authorList>
    </citation>
    <scope>NUCLEOTIDE SEQUENCE [LARGE SCALE GENOMIC DNA]</scope>
    <source>
        <strain evidence="1 2">AZ78</strain>
    </source>
</reference>
<evidence type="ECO:0000313" key="2">
    <source>
        <dbReference type="Proteomes" id="UP000023435"/>
    </source>
</evidence>
<dbReference type="AlphaFoldDB" id="A0A108U8R2"/>
<accession>A0A108U8R2</accession>
<name>A0A108U8R2_9GAMM</name>
<sequence>MPVVYGCPIAENRAAAASTVLLMIRSVRTAAGSLELRTRSRCAVLPDRH</sequence>
<keyword evidence="2" id="KW-1185">Reference proteome</keyword>
<dbReference type="RefSeq" id="WP_160329616.1">
    <property type="nucleotide sequence ID" value="NZ_JAJA02000001.1"/>
</dbReference>
<protein>
    <submittedName>
        <fullName evidence="1">Uncharacterized protein</fullName>
    </submittedName>
</protein>
<gene>
    <name evidence="1" type="ORF">AZ78_2180</name>
</gene>
<proteinExistence type="predicted"/>
<organism evidence="1 2">
    <name type="scientific">Lysobacter capsici AZ78</name>
    <dbReference type="NCBI Taxonomy" id="1444315"/>
    <lineage>
        <taxon>Bacteria</taxon>
        <taxon>Pseudomonadati</taxon>
        <taxon>Pseudomonadota</taxon>
        <taxon>Gammaproteobacteria</taxon>
        <taxon>Lysobacterales</taxon>
        <taxon>Lysobacteraceae</taxon>
        <taxon>Lysobacter</taxon>
    </lineage>
</organism>
<evidence type="ECO:0000313" key="1">
    <source>
        <dbReference type="EMBL" id="KWS04630.1"/>
    </source>
</evidence>
<dbReference type="Proteomes" id="UP000023435">
    <property type="component" value="Unassembled WGS sequence"/>
</dbReference>